<dbReference type="PANTHER" id="PTHR11455:SF22">
    <property type="entry name" value="CRYPTOCHROME DASH"/>
    <property type="match status" value="1"/>
</dbReference>
<reference evidence="8" key="1">
    <citation type="submission" date="2014-11" db="EMBL/GenBank/DDBJ databases">
        <authorList>
            <person name="Otto D Thomas"/>
            <person name="Naeem Raeece"/>
        </authorList>
    </citation>
    <scope>NUCLEOTIDE SEQUENCE</scope>
</reference>
<comment type="cofactor">
    <cofactor evidence="4">
        <name>FAD</name>
        <dbReference type="ChEBI" id="CHEBI:57692"/>
    </cofactor>
    <text evidence="4">Binds 1 FAD per subunit.</text>
</comment>
<dbReference type="InterPro" id="IPR002081">
    <property type="entry name" value="Cryptochrome/DNA_photolyase_1"/>
</dbReference>
<name>A0A0G4GVP5_9ALVE</name>
<evidence type="ECO:0000256" key="3">
    <source>
        <dbReference type="ARBA" id="ARBA00022827"/>
    </source>
</evidence>
<feature type="region of interest" description="Disordered" evidence="6">
    <location>
        <begin position="638"/>
        <end position="677"/>
    </location>
</feature>
<dbReference type="PhylomeDB" id="A0A0G4GVP5"/>
<feature type="site" description="Electron transfer via tryptophanyl radical" evidence="5">
    <location>
        <position position="418"/>
    </location>
</feature>
<protein>
    <recommendedName>
        <fullName evidence="7">Photolyase/cryptochrome alpha/beta domain-containing protein</fullName>
    </recommendedName>
</protein>
<evidence type="ECO:0000256" key="6">
    <source>
        <dbReference type="SAM" id="MobiDB-lite"/>
    </source>
</evidence>
<dbReference type="SUPFAM" id="SSF48173">
    <property type="entry name" value="Cryptochrome/photolyase FAD-binding domain"/>
    <property type="match status" value="1"/>
</dbReference>
<evidence type="ECO:0000256" key="1">
    <source>
        <dbReference type="ARBA" id="ARBA00005862"/>
    </source>
</evidence>
<dbReference type="SUPFAM" id="SSF52425">
    <property type="entry name" value="Cryptochrome/photolyase, N-terminal domain"/>
    <property type="match status" value="1"/>
</dbReference>
<dbReference type="GO" id="GO:0071949">
    <property type="term" value="F:FAD binding"/>
    <property type="evidence" value="ECO:0007669"/>
    <property type="project" value="TreeGrafter"/>
</dbReference>
<dbReference type="PANTHER" id="PTHR11455">
    <property type="entry name" value="CRYPTOCHROME"/>
    <property type="match status" value="1"/>
</dbReference>
<feature type="domain" description="Photolyase/cryptochrome alpha/beta" evidence="7">
    <location>
        <begin position="16"/>
        <end position="155"/>
    </location>
</feature>
<dbReference type="GO" id="GO:0003904">
    <property type="term" value="F:deoxyribodipyrimidine photo-lyase activity"/>
    <property type="evidence" value="ECO:0007669"/>
    <property type="project" value="TreeGrafter"/>
</dbReference>
<feature type="site" description="Electron transfer via tryptophanyl radical" evidence="5">
    <location>
        <position position="494"/>
    </location>
</feature>
<evidence type="ECO:0000313" key="8">
    <source>
        <dbReference type="EMBL" id="CEM34985.1"/>
    </source>
</evidence>
<dbReference type="Pfam" id="PF03441">
    <property type="entry name" value="FAD_binding_7"/>
    <property type="match status" value="1"/>
</dbReference>
<dbReference type="Gene3D" id="1.10.579.10">
    <property type="entry name" value="DNA Cyclobutane Dipyrimidine Photolyase, subunit A, domain 3"/>
    <property type="match status" value="1"/>
</dbReference>
<dbReference type="Gene3D" id="3.40.50.620">
    <property type="entry name" value="HUPs"/>
    <property type="match status" value="1"/>
</dbReference>
<dbReference type="Gene3D" id="1.25.40.80">
    <property type="match status" value="1"/>
</dbReference>
<feature type="compositionally biased region" description="Basic and acidic residues" evidence="6">
    <location>
        <begin position="655"/>
        <end position="674"/>
    </location>
</feature>
<feature type="region of interest" description="Disordered" evidence="6">
    <location>
        <begin position="738"/>
        <end position="806"/>
    </location>
</feature>
<accession>A0A0G4GVP5</accession>
<feature type="compositionally biased region" description="Basic and acidic residues" evidence="6">
    <location>
        <begin position="751"/>
        <end position="772"/>
    </location>
</feature>
<evidence type="ECO:0000256" key="2">
    <source>
        <dbReference type="ARBA" id="ARBA00022630"/>
    </source>
</evidence>
<dbReference type="PROSITE" id="PS51645">
    <property type="entry name" value="PHR_CRY_ALPHA_BETA"/>
    <property type="match status" value="1"/>
</dbReference>
<dbReference type="VEuPathDB" id="CryptoDB:Cvel_23588"/>
<dbReference type="InterPro" id="IPR014729">
    <property type="entry name" value="Rossmann-like_a/b/a_fold"/>
</dbReference>
<sequence>MQNARKQGGKGRRRRINVVWFKHTDLRVHDHAPLKAAHSCRDVPVLHLFVFDPFWFRQKTPICGFPKTGLGRAQFQIEAVRDLEKRLFDVSGHRLCVSANLGAREVFQKIVEQFEVSSVFAFHEICSEELKIQRQVETVVKSQGGLLSLFWGFELYHIDDLPFSPEQPGSRGAFKSYTAFRKRVEEGTDESNFTEIKTVATSTGKERGVQIRRSSENDVEAFLPPDTHGVVWVQSAVSLSRGAHQFASPSAEGSSSGSLLDGITAEALLGIEEESGEKMENRQKDPRAECDFKGGETEALRRLHTFLWGEDSLALEYVGATMTTDPAKSACRDKAMSKLSPYLAHGCLSPRKLYEEIKKYEASVKEGLRKNKKTYWIVHELIWRDFVRFGAMHFGDKIFKLGGIFPSTQGFRGWAWRWSRDRDLFFRWKEGKTGFPFIDCFLRELEATGYCNHMGRECSGWFLCREMGVDWRMGAEWFESVLLDYEPTANWLNWVYRCVPAADGSNIPPAISGEGHILTLQILAWGAQHDPDGVWVRRWIPELQGVAGLLSLSPAGRVGGTSSVGSLVREPWRLMGTFWDEDVETGGSRVVLSDEMLSVSESMGFSRERVERAVAKALRETGDDWVDTDVVVALLVEEGEEGAGENTSDGGQMEGQKREDGKRQQEPDDPKETRTFVYGRDYPKPVVRPMCLTNTEDIEENARFAQAQNAAWVEKLRRSLEMVREGGDLSTLGRVRLKGSTGIGGPQASKLAKEREEERGKSVLVQETEKTENAIQLSEKGAAGSGSQKQGGGGQQGNRSRRWKKT</sequence>
<keyword evidence="2 4" id="KW-0285">Flavoprotein</keyword>
<dbReference type="EMBL" id="CDMZ01001601">
    <property type="protein sequence ID" value="CEM34985.1"/>
    <property type="molecule type" value="Genomic_DNA"/>
</dbReference>
<proteinExistence type="inferred from homology"/>
<organism evidence="8">
    <name type="scientific">Chromera velia CCMP2878</name>
    <dbReference type="NCBI Taxonomy" id="1169474"/>
    <lineage>
        <taxon>Eukaryota</taxon>
        <taxon>Sar</taxon>
        <taxon>Alveolata</taxon>
        <taxon>Colpodellida</taxon>
        <taxon>Chromeraceae</taxon>
        <taxon>Chromera</taxon>
    </lineage>
</organism>
<dbReference type="InterPro" id="IPR036134">
    <property type="entry name" value="Crypto/Photolyase_FAD-like_sf"/>
</dbReference>
<feature type="site" description="Electron transfer via tryptophanyl radical" evidence="5">
    <location>
        <position position="471"/>
    </location>
</feature>
<dbReference type="GO" id="GO:0000719">
    <property type="term" value="P:photoreactive repair"/>
    <property type="evidence" value="ECO:0007669"/>
    <property type="project" value="TreeGrafter"/>
</dbReference>
<dbReference type="InterPro" id="IPR036155">
    <property type="entry name" value="Crypto/Photolyase_N_sf"/>
</dbReference>
<evidence type="ECO:0000256" key="4">
    <source>
        <dbReference type="PIRSR" id="PIRSR602081-1"/>
    </source>
</evidence>
<evidence type="ECO:0000259" key="7">
    <source>
        <dbReference type="PROSITE" id="PS51645"/>
    </source>
</evidence>
<dbReference type="InterPro" id="IPR006050">
    <property type="entry name" value="DNA_photolyase_N"/>
</dbReference>
<dbReference type="InterPro" id="IPR005101">
    <property type="entry name" value="Cryptochr/Photolyase_FAD-bd"/>
</dbReference>
<keyword evidence="3 4" id="KW-0274">FAD</keyword>
<evidence type="ECO:0000256" key="5">
    <source>
        <dbReference type="PIRSR" id="PIRSR602081-2"/>
    </source>
</evidence>
<dbReference type="Pfam" id="PF00875">
    <property type="entry name" value="DNA_photolyase"/>
    <property type="match status" value="1"/>
</dbReference>
<feature type="binding site" evidence="4">
    <location>
        <position position="317"/>
    </location>
    <ligand>
        <name>FAD</name>
        <dbReference type="ChEBI" id="CHEBI:57692"/>
    </ligand>
</feature>
<comment type="similarity">
    <text evidence="1">Belongs to the DNA photolyase class-1 family.</text>
</comment>
<dbReference type="GO" id="GO:0003677">
    <property type="term" value="F:DNA binding"/>
    <property type="evidence" value="ECO:0007669"/>
    <property type="project" value="TreeGrafter"/>
</dbReference>
<dbReference type="AlphaFoldDB" id="A0A0G4GVP5"/>
<gene>
    <name evidence="8" type="ORF">Cvel_23588</name>
</gene>